<protein>
    <submittedName>
        <fullName evidence="2">Uncharacterized protein</fullName>
    </submittedName>
</protein>
<evidence type="ECO:0000313" key="3">
    <source>
        <dbReference type="Proteomes" id="UP001433268"/>
    </source>
</evidence>
<comment type="caution">
    <text evidence="2">The sequence shown here is derived from an EMBL/GenBank/DDBJ whole genome shotgun (WGS) entry which is preliminary data.</text>
</comment>
<dbReference type="Proteomes" id="UP001433268">
    <property type="component" value="Unassembled WGS sequence"/>
</dbReference>
<evidence type="ECO:0000256" key="1">
    <source>
        <dbReference type="SAM" id="SignalP"/>
    </source>
</evidence>
<dbReference type="EMBL" id="JAQQWN010000005">
    <property type="protein sequence ID" value="KAK8084459.1"/>
    <property type="molecule type" value="Genomic_DNA"/>
</dbReference>
<gene>
    <name evidence="2" type="ORF">PG997_005730</name>
</gene>
<keyword evidence="3" id="KW-1185">Reference proteome</keyword>
<reference evidence="2 3" key="1">
    <citation type="submission" date="2023-01" db="EMBL/GenBank/DDBJ databases">
        <title>Analysis of 21 Apiospora genomes using comparative genomics revels a genus with tremendous synthesis potential of carbohydrate active enzymes and secondary metabolites.</title>
        <authorList>
            <person name="Sorensen T."/>
        </authorList>
    </citation>
    <scope>NUCLEOTIDE SEQUENCE [LARGE SCALE GENOMIC DNA]</scope>
    <source>
        <strain evidence="2 3">CBS 114990</strain>
    </source>
</reference>
<organism evidence="2 3">
    <name type="scientific">Apiospora hydei</name>
    <dbReference type="NCBI Taxonomy" id="1337664"/>
    <lineage>
        <taxon>Eukaryota</taxon>
        <taxon>Fungi</taxon>
        <taxon>Dikarya</taxon>
        <taxon>Ascomycota</taxon>
        <taxon>Pezizomycotina</taxon>
        <taxon>Sordariomycetes</taxon>
        <taxon>Xylariomycetidae</taxon>
        <taxon>Amphisphaeriales</taxon>
        <taxon>Apiosporaceae</taxon>
        <taxon>Apiospora</taxon>
    </lineage>
</organism>
<dbReference type="RefSeq" id="XP_066668968.1">
    <property type="nucleotide sequence ID" value="XM_066810045.1"/>
</dbReference>
<dbReference type="GeneID" id="92043105"/>
<feature type="signal peptide" evidence="1">
    <location>
        <begin position="1"/>
        <end position="20"/>
    </location>
</feature>
<accession>A0ABR1WLP5</accession>
<evidence type="ECO:0000313" key="2">
    <source>
        <dbReference type="EMBL" id="KAK8084459.1"/>
    </source>
</evidence>
<keyword evidence="1" id="KW-0732">Signal</keyword>
<sequence>MKSVATIVFSFLATALTAVAAPAPAPALEVHQAHDQDRPVITTPDTIIPLRLLDRDGNYTKTIEPRAIATGEDNTRQQQQFTFSSGDKDAPYMVCSRIPRAHAGCVVRVWFDSHHAEEEGRPDDGIYSEPSDIVFDSEEDESEPCVALGVDSGDGKGEQGLMVRKIDVNCP</sequence>
<name>A0ABR1WLP5_9PEZI</name>
<feature type="chain" id="PRO_5045167905" evidence="1">
    <location>
        <begin position="21"/>
        <end position="171"/>
    </location>
</feature>
<proteinExistence type="predicted"/>